<accession>A0A941F1R5</accession>
<evidence type="ECO:0000313" key="2">
    <source>
        <dbReference type="Proteomes" id="UP000675781"/>
    </source>
</evidence>
<feature type="non-terminal residue" evidence="1">
    <location>
        <position position="489"/>
    </location>
</feature>
<comment type="caution">
    <text evidence="1">The sequence shown here is derived from an EMBL/GenBank/DDBJ whole genome shotgun (WGS) entry which is preliminary data.</text>
</comment>
<dbReference type="AlphaFoldDB" id="A0A941F1R5"/>
<reference evidence="1" key="1">
    <citation type="submission" date="2021-04" db="EMBL/GenBank/DDBJ databases">
        <title>Genome based classification of Actinospica acidithermotolerans sp. nov., an actinobacterium isolated from an Indonesian hot spring.</title>
        <authorList>
            <person name="Kusuma A.B."/>
            <person name="Putra K.E."/>
            <person name="Nafisah S."/>
            <person name="Loh J."/>
            <person name="Nouioui I."/>
            <person name="Goodfellow M."/>
        </authorList>
    </citation>
    <scope>NUCLEOTIDE SEQUENCE</scope>
    <source>
        <strain evidence="1">CSCA 57</strain>
    </source>
</reference>
<gene>
    <name evidence="1" type="ORF">KDL01_41020</name>
</gene>
<evidence type="ECO:0000313" key="1">
    <source>
        <dbReference type="EMBL" id="MBR7839704.1"/>
    </source>
</evidence>
<dbReference type="Proteomes" id="UP000675781">
    <property type="component" value="Unassembled WGS sequence"/>
</dbReference>
<keyword evidence="2" id="KW-1185">Reference proteome</keyword>
<dbReference type="EMBL" id="JAGSOG010000559">
    <property type="protein sequence ID" value="MBR7839704.1"/>
    <property type="molecule type" value="Genomic_DNA"/>
</dbReference>
<name>A0A941F1R5_9ACTN</name>
<sequence>MTGRASFADEVLGPVVTAGDMVAGHVSLDISCVDRLYLNGYVPGLQTPGGVVYFLHDVRGNPIASPALFEKIGGQFRAAMRAWAGENEIPVLRFTGGVRKADVVAPLLAAAREQGVSKVVALGLAQEYAMVWSATKRETDPGKCPQFSYAKTQRRVSVFYVYVWDEQAGPGFIKICTYFPYPIKVWVNGHEWAKRQAQAEGLAVTELSNGFAACPDPAALQEICDRFGPECVQDFFDRWMARIPLPLIEADRDAGFWWELSMRQVEISRTLVFDTDCHARAFFEALLADNLDLGRPENVELLFRRGERSGRPTNPPPHGGFKTKIDQACDLVTLNVFYKNSRIKQYLKDGRALRIETVINDPHDLGCNRRLENLPALQGKARAINDRLLETETVGQGEALVSPVIERITTPTLTEEGRKAPALRFGDLRVQALAGTLANLLYATTGITNKHLRVLMTGLLGRPYSTNQASYDLARLARNQLIERVPGRN</sequence>
<dbReference type="RefSeq" id="WP_212534123.1">
    <property type="nucleotide sequence ID" value="NZ_JAGSOG010000559.1"/>
</dbReference>
<protein>
    <submittedName>
        <fullName evidence="1">Uncharacterized protein</fullName>
    </submittedName>
</protein>
<organism evidence="1 2">
    <name type="scientific">Actinospica durhamensis</name>
    <dbReference type="NCBI Taxonomy" id="1508375"/>
    <lineage>
        <taxon>Bacteria</taxon>
        <taxon>Bacillati</taxon>
        <taxon>Actinomycetota</taxon>
        <taxon>Actinomycetes</taxon>
        <taxon>Catenulisporales</taxon>
        <taxon>Actinospicaceae</taxon>
        <taxon>Actinospica</taxon>
    </lineage>
</organism>
<proteinExistence type="predicted"/>